<dbReference type="SUPFAM" id="SSF51126">
    <property type="entry name" value="Pectin lyase-like"/>
    <property type="match status" value="1"/>
</dbReference>
<protein>
    <submittedName>
        <fullName evidence="2">Outer membrane adhesin like protein</fullName>
    </submittedName>
</protein>
<evidence type="ECO:0000313" key="3">
    <source>
        <dbReference type="Proteomes" id="UP000054498"/>
    </source>
</evidence>
<gene>
    <name evidence="2" type="ORF">MNEG_10747</name>
</gene>
<dbReference type="NCBIfam" id="NF012211">
    <property type="entry name" value="tand_rpt_95"/>
    <property type="match status" value="6"/>
</dbReference>
<evidence type="ECO:0000259" key="1">
    <source>
        <dbReference type="Pfam" id="PF13229"/>
    </source>
</evidence>
<dbReference type="InterPro" id="IPR059226">
    <property type="entry name" value="Choice_anch_Q_dom"/>
</dbReference>
<dbReference type="Gene3D" id="2.60.40.2810">
    <property type="match status" value="1"/>
</dbReference>
<evidence type="ECO:0000313" key="2">
    <source>
        <dbReference type="EMBL" id="KIY97215.1"/>
    </source>
</evidence>
<dbReference type="PANTHER" id="PTHR11319">
    <property type="entry name" value="G PROTEIN-COUPLED RECEPTOR-RELATED"/>
    <property type="match status" value="1"/>
</dbReference>
<dbReference type="Proteomes" id="UP000054498">
    <property type="component" value="Unassembled WGS sequence"/>
</dbReference>
<dbReference type="InterPro" id="IPR039448">
    <property type="entry name" value="Beta_helix"/>
</dbReference>
<dbReference type="AlphaFoldDB" id="A0A0D2MRP0"/>
<dbReference type="Pfam" id="PF17963">
    <property type="entry name" value="Big_9"/>
    <property type="match status" value="6"/>
</dbReference>
<dbReference type="NCBIfam" id="NF041518">
    <property type="entry name" value="choice_anch_Q"/>
    <property type="match status" value="1"/>
</dbReference>
<organism evidence="2 3">
    <name type="scientific">Monoraphidium neglectum</name>
    <dbReference type="NCBI Taxonomy" id="145388"/>
    <lineage>
        <taxon>Eukaryota</taxon>
        <taxon>Viridiplantae</taxon>
        <taxon>Chlorophyta</taxon>
        <taxon>core chlorophytes</taxon>
        <taxon>Chlorophyceae</taxon>
        <taxon>CS clade</taxon>
        <taxon>Sphaeropleales</taxon>
        <taxon>Selenastraceae</taxon>
        <taxon>Monoraphidium</taxon>
    </lineage>
</organism>
<dbReference type="InterPro" id="IPR011050">
    <property type="entry name" value="Pectin_lyase_fold/virulence"/>
</dbReference>
<accession>A0A0D2MRP0</accession>
<dbReference type="KEGG" id="mng:MNEG_10747"/>
<dbReference type="PANTHER" id="PTHR11319:SF35">
    <property type="entry name" value="OUTER MEMBRANE PROTEIN PMPC-RELATED"/>
    <property type="match status" value="1"/>
</dbReference>
<keyword evidence="3" id="KW-1185">Reference proteome</keyword>
<dbReference type="RefSeq" id="XP_013896235.1">
    <property type="nucleotide sequence ID" value="XM_014040781.1"/>
</dbReference>
<reference evidence="2 3" key="1">
    <citation type="journal article" date="2013" name="BMC Genomics">
        <title>Reconstruction of the lipid metabolism for the microalga Monoraphidium neglectum from its genome sequence reveals characteristics suitable for biofuel production.</title>
        <authorList>
            <person name="Bogen C."/>
            <person name="Al-Dilaimi A."/>
            <person name="Albersmeier A."/>
            <person name="Wichmann J."/>
            <person name="Grundmann M."/>
            <person name="Rupp O."/>
            <person name="Lauersen K.J."/>
            <person name="Blifernez-Klassen O."/>
            <person name="Kalinowski J."/>
            <person name="Goesmann A."/>
            <person name="Mussgnug J.H."/>
            <person name="Kruse O."/>
        </authorList>
    </citation>
    <scope>NUCLEOTIDE SEQUENCE [LARGE SCALE GENOMIC DNA]</scope>
    <source>
        <strain evidence="2 3">SAG 48.87</strain>
    </source>
</reference>
<dbReference type="EMBL" id="KK102662">
    <property type="protein sequence ID" value="KIY97215.1"/>
    <property type="molecule type" value="Genomic_DNA"/>
</dbReference>
<proteinExistence type="predicted"/>
<sequence>MLFDLLVQNCVSSTGAVIIEAAPFSCTRCNFLRNAASAGGGVYVRGTNTVANLTDCVFSANTAADVGGGVSVGGLATLVVRRTTFDNNRAVAAGGGLHFDAGDDLYVQQCSFVGNSVDQATTALGGGAFVDSRAVATATPFTTILIHSTTFYNNEFPNNPTQSGQGSGLYLNLRQGPPAVASVINCILWRDGVNAFSVYYTPSFSLNNPSMPFSHNDWAGAVAAGAVGTNGTLEVSPLLRSVTYPRPAGQQGPTTFWVPPASSAVVDAGVNTGGDAADIRGLARVVGAAADIGAAENQAPILAANLSATLNEDTVLNVPAPGVLGGAVDADLDPIKVSVVPGGAPNNGTLTLAADGSLQYVPNPNYFGTDGFVIQASDGGRFSAPQRVTLTVVPVPDAPIAGNVTYGVNQDIPLSIPAPGVLVRSVDNDPGDKLTAVFKSNGPLNGVVSLSPDGSFIYTPNREFSGVDGFDFSVLDSTVPNQLPNITDLVFVTKESTPLAIPAAAGVLATASDPDGDLPLTAFILPGNEAQRGVVKLELDGSFVYEPILGFNGLDIFRFTVRDKRNGTVTRQAFINIIPNQPPVSTDLSFVGKESVALTVSAANGVLSAASDPDGDLPLAALVLAGNGPTQGTLNLQADGSFTYIPIPGFNGIDGFNFTVRDQRGRFVTRQAQLIMVPDQLPVANDQAYIVKEGFNLTVNAASGVLSNASDPDGDIDLPLGALILAGGLPTRGNLNMQADGSFTYSPLPGFNGIDSFNFTVKDQRGRFVTRRAVITVVPKFAPNALDVSFRTKEDTPLTQFPPGVLQNASDPDGGALTVQLASLPLRGNVSLFPDGSFLYTPVAGFAGEDGFNFTVVNPNRLFVVRRASITVEAVEKPPKVVAPPVYNVSKNTVLFLSTSDWVAQPGAALSSTGATARASVALASQPDQSKASLTIDGGIAQFVPQFRVVGKSTFGIVARSPSGLTSATVPVTVNVLRSSPKLAQPTVTALKMRVNGCLPADVQIDAVSVTAGLLRVVTNKQGATADYGIPGRVKITALPLNATVTNAVETKCSFLVLARLGASGSFDIKKQGCKSCYRCMKALRFKCGETYKLRVQARNWGGMRTSAWSADLPVKAECSPRAAVCYA</sequence>
<dbReference type="Pfam" id="PF13229">
    <property type="entry name" value="Beta_helix"/>
    <property type="match status" value="1"/>
</dbReference>
<dbReference type="CDD" id="cd11304">
    <property type="entry name" value="Cadherin_repeat"/>
    <property type="match status" value="1"/>
</dbReference>
<dbReference type="Gene3D" id="2.60.40.3440">
    <property type="match status" value="4"/>
</dbReference>
<dbReference type="GeneID" id="25727940"/>
<name>A0A0D2MRP0_9CHLO</name>
<feature type="domain" description="Right handed beta helix" evidence="1">
    <location>
        <begin position="25"/>
        <end position="203"/>
    </location>
</feature>
<dbReference type="OrthoDB" id="47267at2759"/>